<keyword evidence="1" id="KW-0812">Transmembrane</keyword>
<organism evidence="2 3">
    <name type="scientific">Trypanosoma cruzi Dm28c</name>
    <dbReference type="NCBI Taxonomy" id="1416333"/>
    <lineage>
        <taxon>Eukaryota</taxon>
        <taxon>Discoba</taxon>
        <taxon>Euglenozoa</taxon>
        <taxon>Kinetoplastea</taxon>
        <taxon>Metakinetoplastina</taxon>
        <taxon>Trypanosomatida</taxon>
        <taxon>Trypanosomatidae</taxon>
        <taxon>Trypanosoma</taxon>
        <taxon>Schizotrypanum</taxon>
    </lineage>
</organism>
<protein>
    <submittedName>
        <fullName evidence="2">Uncharacterized protein</fullName>
    </submittedName>
</protein>
<comment type="caution">
    <text evidence="2">The sequence shown here is derived from an EMBL/GenBank/DDBJ whole genome shotgun (WGS) entry which is preliminary data.</text>
</comment>
<gene>
    <name evidence="2" type="ORF">TCDM_13090</name>
</gene>
<dbReference type="VEuPathDB" id="TriTrypDB:TCDM_13090"/>
<evidence type="ECO:0000313" key="3">
    <source>
        <dbReference type="Proteomes" id="UP000017861"/>
    </source>
</evidence>
<feature type="transmembrane region" description="Helical" evidence="1">
    <location>
        <begin position="48"/>
        <end position="70"/>
    </location>
</feature>
<proteinExistence type="predicted"/>
<sequence length="83" mass="9348">MLCFVTGSEGGVACFLLPWTCQLLKSWGEAKGTSVCVFTFLREGAQRLFFFCYFVVTVSVLTLLLLFFVFQRHSLCDLCVFGV</sequence>
<dbReference type="EMBL" id="AYLP01000835">
    <property type="protein sequence ID" value="ESS55440.1"/>
    <property type="molecule type" value="Genomic_DNA"/>
</dbReference>
<name>V5A3T2_TRYCR</name>
<accession>V5A3T2</accession>
<evidence type="ECO:0000313" key="2">
    <source>
        <dbReference type="EMBL" id="ESS55440.1"/>
    </source>
</evidence>
<keyword evidence="1" id="KW-0472">Membrane</keyword>
<evidence type="ECO:0000256" key="1">
    <source>
        <dbReference type="SAM" id="Phobius"/>
    </source>
</evidence>
<reference evidence="2 3" key="1">
    <citation type="journal article" date="2014" name="Genome Announc.">
        <title>Trypanosoma cruzi Clone Dm28c Draft Genome Sequence.</title>
        <authorList>
            <person name="Grisard E.C."/>
            <person name="Teixeira S.M."/>
            <person name="de Almeida L.G."/>
            <person name="Stoco P.H."/>
            <person name="Gerber A.L."/>
            <person name="Talavera-Lopez C."/>
            <person name="Lima O.C."/>
            <person name="Andersson B."/>
            <person name="de Vasconcelos A.T."/>
        </authorList>
    </citation>
    <scope>NUCLEOTIDE SEQUENCE [LARGE SCALE GENOMIC DNA]</scope>
    <source>
        <strain evidence="2 3">Dm28c</strain>
    </source>
</reference>
<keyword evidence="1" id="KW-1133">Transmembrane helix</keyword>
<dbReference type="Proteomes" id="UP000017861">
    <property type="component" value="Unassembled WGS sequence"/>
</dbReference>
<dbReference type="AlphaFoldDB" id="V5A3T2"/>